<keyword evidence="5" id="KW-1185">Reference proteome</keyword>
<evidence type="ECO:0000313" key="4">
    <source>
        <dbReference type="EMBL" id="KAK7275720.1"/>
    </source>
</evidence>
<evidence type="ECO:0000259" key="3">
    <source>
        <dbReference type="Pfam" id="PF04784"/>
    </source>
</evidence>
<dbReference type="InterPro" id="IPR036388">
    <property type="entry name" value="WH-like_DNA-bd_sf"/>
</dbReference>
<dbReference type="InterPro" id="IPR008545">
    <property type="entry name" value="Web"/>
</dbReference>
<dbReference type="Pfam" id="PF04784">
    <property type="entry name" value="DUF547"/>
    <property type="match status" value="1"/>
</dbReference>
<keyword evidence="2" id="KW-0175">Coiled coil</keyword>
<evidence type="ECO:0000313" key="5">
    <source>
        <dbReference type="Proteomes" id="UP001372338"/>
    </source>
</evidence>
<dbReference type="Proteomes" id="UP001372338">
    <property type="component" value="Unassembled WGS sequence"/>
</dbReference>
<protein>
    <recommendedName>
        <fullName evidence="3">DUF547 domain-containing protein</fullName>
    </recommendedName>
</protein>
<organism evidence="4 5">
    <name type="scientific">Crotalaria pallida</name>
    <name type="common">Smooth rattlebox</name>
    <name type="synonym">Crotalaria striata</name>
    <dbReference type="NCBI Taxonomy" id="3830"/>
    <lineage>
        <taxon>Eukaryota</taxon>
        <taxon>Viridiplantae</taxon>
        <taxon>Streptophyta</taxon>
        <taxon>Embryophyta</taxon>
        <taxon>Tracheophyta</taxon>
        <taxon>Spermatophyta</taxon>
        <taxon>Magnoliopsida</taxon>
        <taxon>eudicotyledons</taxon>
        <taxon>Gunneridae</taxon>
        <taxon>Pentapetalae</taxon>
        <taxon>rosids</taxon>
        <taxon>fabids</taxon>
        <taxon>Fabales</taxon>
        <taxon>Fabaceae</taxon>
        <taxon>Papilionoideae</taxon>
        <taxon>50 kb inversion clade</taxon>
        <taxon>genistoids sensu lato</taxon>
        <taxon>core genistoids</taxon>
        <taxon>Crotalarieae</taxon>
        <taxon>Crotalaria</taxon>
    </lineage>
</organism>
<dbReference type="PANTHER" id="PTHR46361:SF3">
    <property type="entry name" value="ELECTRON CARRIER_ PROTEIN DISULFIDE OXIDOREDUCTASE"/>
    <property type="match status" value="1"/>
</dbReference>
<dbReference type="Pfam" id="PF05701">
    <property type="entry name" value="WEMBL"/>
    <property type="match status" value="1"/>
</dbReference>
<accession>A0AAN9FH91</accession>
<dbReference type="InterPro" id="IPR036390">
    <property type="entry name" value="WH_DNA-bd_sf"/>
</dbReference>
<dbReference type="SUPFAM" id="SSF46785">
    <property type="entry name" value="Winged helix' DNA-binding domain"/>
    <property type="match status" value="1"/>
</dbReference>
<sequence>MSLSISTSEYPTKTAVEFARKLAKKLFFQHVLDENLFEDGNHFYRFLDDDPIVASQCHNIPKGIITVKPKPMTEIASRLRFLSYAMFEAYASEDGRHIDYRSIHGSEEFARYLRIVEELQRAEVWDLSREEKLGFFINLYNMMTIHAILVWGHPAGALERRKLFGDFKYVIGASTYSLSAIQNGILRGNQRPPFNLMKPFGAKDNRLKVALPYAEPLIHFALVCGTRSGPLLRCYSPGDIDKELMDAARNFLRSGGILIDSTAKVAYASKILKWFSIDFGKNEAEVLKHVSNYLDPADSQALLDLLATSELKVIYQPYDWVKLRYEVRAQNDHNELKIDPHPPQTNVADDAVETVDLPTHANTRTIIDTAAPFESVKAAVSKYGGIVDWKAHKMQTVFKYGGIVDWKAHKMQTVEAAVSKYGGIVDWKAHKMQIVEAAVSDG</sequence>
<dbReference type="InterPro" id="IPR006869">
    <property type="entry name" value="DUF547"/>
</dbReference>
<dbReference type="CDD" id="cd04371">
    <property type="entry name" value="DEP"/>
    <property type="match status" value="1"/>
</dbReference>
<dbReference type="Gene3D" id="1.10.10.10">
    <property type="entry name" value="Winged helix-like DNA-binding domain superfamily/Winged helix DNA-binding domain"/>
    <property type="match status" value="1"/>
</dbReference>
<gene>
    <name evidence="4" type="ORF">RIF29_16842</name>
</gene>
<evidence type="ECO:0000256" key="1">
    <source>
        <dbReference type="ARBA" id="ARBA00005485"/>
    </source>
</evidence>
<dbReference type="EMBL" id="JAYWIO010000003">
    <property type="protein sequence ID" value="KAK7275720.1"/>
    <property type="molecule type" value="Genomic_DNA"/>
</dbReference>
<dbReference type="PANTHER" id="PTHR46361">
    <property type="entry name" value="ELECTRON CARRIER/ PROTEIN DISULFIDE OXIDOREDUCTASE"/>
    <property type="match status" value="1"/>
</dbReference>
<evidence type="ECO:0000256" key="2">
    <source>
        <dbReference type="ARBA" id="ARBA00023054"/>
    </source>
</evidence>
<reference evidence="4 5" key="1">
    <citation type="submission" date="2024-01" db="EMBL/GenBank/DDBJ databases">
        <title>The genomes of 5 underutilized Papilionoideae crops provide insights into root nodulation and disease resistanc.</title>
        <authorList>
            <person name="Yuan L."/>
        </authorList>
    </citation>
    <scope>NUCLEOTIDE SEQUENCE [LARGE SCALE GENOMIC DNA]</scope>
    <source>
        <strain evidence="4">ZHUSHIDOU_FW_LH</strain>
        <tissue evidence="4">Leaf</tissue>
    </source>
</reference>
<comment type="caution">
    <text evidence="4">The sequence shown here is derived from an EMBL/GenBank/DDBJ whole genome shotgun (WGS) entry which is preliminary data.</text>
</comment>
<dbReference type="AlphaFoldDB" id="A0AAN9FH91"/>
<proteinExistence type="inferred from homology"/>
<comment type="similarity">
    <text evidence="1">Belongs to the WEB family.</text>
</comment>
<feature type="domain" description="DUF547" evidence="3">
    <location>
        <begin position="126"/>
        <end position="252"/>
    </location>
</feature>
<name>A0AAN9FH91_CROPI</name>